<dbReference type="Proteomes" id="UP000629420">
    <property type="component" value="Chromosome"/>
</dbReference>
<evidence type="ECO:0000256" key="2">
    <source>
        <dbReference type="ARBA" id="ARBA00023002"/>
    </source>
</evidence>
<dbReference type="RefSeq" id="WP_202335832.1">
    <property type="nucleotide sequence ID" value="NZ_CP068439.1"/>
</dbReference>
<evidence type="ECO:0000256" key="1">
    <source>
        <dbReference type="ARBA" id="ARBA00006484"/>
    </source>
</evidence>
<feature type="compositionally biased region" description="Basic and acidic residues" evidence="3">
    <location>
        <begin position="21"/>
        <end position="30"/>
    </location>
</feature>
<dbReference type="PRINTS" id="PR00081">
    <property type="entry name" value="GDHRDH"/>
</dbReference>
<dbReference type="PANTHER" id="PTHR48107">
    <property type="entry name" value="NADPH-DEPENDENT ALDEHYDE REDUCTASE-LIKE PROTEIN, CHLOROPLASTIC-RELATED"/>
    <property type="match status" value="1"/>
</dbReference>
<sequence>MEKEKSKPKKFPSQTQSQPGEENKMKPQPEIIRENYKGSGKLKGKVAFITGGDSGIGRSVAVHFAREGASVAIVYLEENKDAKETKRMVEKEGSKCLILEGDLKDAKFCKKSIAECIKHYGKLNILVNNAAVQFPKDKLEQISEQQLTETFQTNIFAYFYIAKAALPHLKKGDVIIITSSVTAYRGSDHLMDYASTKGAIVSFTRSLSSNLASKGIRVNGVAPGPIWTPLIPATFDDVTDFGQDTPMGRAGQPSEVGPAYVFLASEDSSYITGQFIHINGGELIGG</sequence>
<keyword evidence="2" id="KW-0560">Oxidoreductase</keyword>
<name>A0ABX7DQX6_9FLAO</name>
<evidence type="ECO:0000313" key="5">
    <source>
        <dbReference type="Proteomes" id="UP000629420"/>
    </source>
</evidence>
<dbReference type="InterPro" id="IPR020904">
    <property type="entry name" value="Sc_DH/Rdtase_CS"/>
</dbReference>
<feature type="compositionally biased region" description="Basic residues" evidence="3">
    <location>
        <begin position="1"/>
        <end position="10"/>
    </location>
</feature>
<dbReference type="Gene3D" id="3.40.50.720">
    <property type="entry name" value="NAD(P)-binding Rossmann-like Domain"/>
    <property type="match status" value="1"/>
</dbReference>
<protein>
    <submittedName>
        <fullName evidence="4">SDR family oxidoreductase</fullName>
    </submittedName>
</protein>
<dbReference type="PRINTS" id="PR00080">
    <property type="entry name" value="SDRFAMILY"/>
</dbReference>
<dbReference type="PROSITE" id="PS00061">
    <property type="entry name" value="ADH_SHORT"/>
    <property type="match status" value="1"/>
</dbReference>
<comment type="similarity">
    <text evidence="1">Belongs to the short-chain dehydrogenases/reductases (SDR) family.</text>
</comment>
<keyword evidence="5" id="KW-1185">Reference proteome</keyword>
<dbReference type="SUPFAM" id="SSF51735">
    <property type="entry name" value="NAD(P)-binding Rossmann-fold domains"/>
    <property type="match status" value="1"/>
</dbReference>
<dbReference type="InterPro" id="IPR036291">
    <property type="entry name" value="NAD(P)-bd_dom_sf"/>
</dbReference>
<dbReference type="EMBL" id="CP068439">
    <property type="protein sequence ID" value="QQX76021.1"/>
    <property type="molecule type" value="Genomic_DNA"/>
</dbReference>
<dbReference type="NCBIfam" id="NF005214">
    <property type="entry name" value="PRK06701.1"/>
    <property type="match status" value="1"/>
</dbReference>
<reference evidence="4 5" key="1">
    <citation type="submission" date="2021-01" db="EMBL/GenBank/DDBJ databases">
        <title>Aequorivita sp. strain KX20305, a bacterium isolated from the sediment collected at a cold seep field in South China Sea.</title>
        <authorList>
            <person name="Zhang H."/>
            <person name="Li C."/>
        </authorList>
    </citation>
    <scope>NUCLEOTIDE SEQUENCE [LARGE SCALE GENOMIC DNA]</scope>
    <source>
        <strain evidence="4 5">KX20305</strain>
    </source>
</reference>
<gene>
    <name evidence="4" type="ORF">JK629_11835</name>
</gene>
<dbReference type="PANTHER" id="PTHR48107:SF16">
    <property type="entry name" value="NADPH-DEPENDENT ALDEHYDE REDUCTASE 1, CHLOROPLASTIC"/>
    <property type="match status" value="1"/>
</dbReference>
<organism evidence="4 5">
    <name type="scientific">Aequorivita iocasae</name>
    <dbReference type="NCBI Taxonomy" id="2803865"/>
    <lineage>
        <taxon>Bacteria</taxon>
        <taxon>Pseudomonadati</taxon>
        <taxon>Bacteroidota</taxon>
        <taxon>Flavobacteriia</taxon>
        <taxon>Flavobacteriales</taxon>
        <taxon>Flavobacteriaceae</taxon>
        <taxon>Aequorivita</taxon>
    </lineage>
</organism>
<dbReference type="InterPro" id="IPR002347">
    <property type="entry name" value="SDR_fam"/>
</dbReference>
<dbReference type="CDD" id="cd05355">
    <property type="entry name" value="SDR_c1"/>
    <property type="match status" value="1"/>
</dbReference>
<evidence type="ECO:0000313" key="4">
    <source>
        <dbReference type="EMBL" id="QQX76021.1"/>
    </source>
</evidence>
<proteinExistence type="inferred from homology"/>
<dbReference type="Pfam" id="PF13561">
    <property type="entry name" value="adh_short_C2"/>
    <property type="match status" value="1"/>
</dbReference>
<feature type="region of interest" description="Disordered" evidence="3">
    <location>
        <begin position="1"/>
        <end position="30"/>
    </location>
</feature>
<evidence type="ECO:0000256" key="3">
    <source>
        <dbReference type="SAM" id="MobiDB-lite"/>
    </source>
</evidence>
<accession>A0ABX7DQX6</accession>